<keyword evidence="3" id="KW-1185">Reference proteome</keyword>
<evidence type="ECO:0000313" key="2">
    <source>
        <dbReference type="EMBL" id="KIH56315.1"/>
    </source>
</evidence>
<proteinExistence type="predicted"/>
<accession>A0A0C2G5P5</accession>
<sequence length="73" mass="8527">MSPREHERSYTHERETMRDIPVQKERYSSASQRSRLDSGRAATGARSPPVHETITTERFEKIERVRRFPATAV</sequence>
<feature type="compositionally biased region" description="Basic and acidic residues" evidence="1">
    <location>
        <begin position="1"/>
        <end position="27"/>
    </location>
</feature>
<gene>
    <name evidence="2" type="ORF">ANCDUO_13504</name>
</gene>
<name>A0A0C2G5P5_9BILA</name>
<evidence type="ECO:0000313" key="3">
    <source>
        <dbReference type="Proteomes" id="UP000054047"/>
    </source>
</evidence>
<dbReference type="AlphaFoldDB" id="A0A0C2G5P5"/>
<dbReference type="EMBL" id="KN735927">
    <property type="protein sequence ID" value="KIH56315.1"/>
    <property type="molecule type" value="Genomic_DNA"/>
</dbReference>
<organism evidence="2 3">
    <name type="scientific">Ancylostoma duodenale</name>
    <dbReference type="NCBI Taxonomy" id="51022"/>
    <lineage>
        <taxon>Eukaryota</taxon>
        <taxon>Metazoa</taxon>
        <taxon>Ecdysozoa</taxon>
        <taxon>Nematoda</taxon>
        <taxon>Chromadorea</taxon>
        <taxon>Rhabditida</taxon>
        <taxon>Rhabditina</taxon>
        <taxon>Rhabditomorpha</taxon>
        <taxon>Strongyloidea</taxon>
        <taxon>Ancylostomatidae</taxon>
        <taxon>Ancylostomatinae</taxon>
        <taxon>Ancylostoma</taxon>
    </lineage>
</organism>
<evidence type="ECO:0000256" key="1">
    <source>
        <dbReference type="SAM" id="MobiDB-lite"/>
    </source>
</evidence>
<dbReference type="Proteomes" id="UP000054047">
    <property type="component" value="Unassembled WGS sequence"/>
</dbReference>
<dbReference type="OrthoDB" id="5855264at2759"/>
<protein>
    <submittedName>
        <fullName evidence="2">Uncharacterized protein</fullName>
    </submittedName>
</protein>
<reference evidence="2 3" key="1">
    <citation type="submission" date="2013-12" db="EMBL/GenBank/DDBJ databases">
        <title>Draft genome of the parsitic nematode Ancylostoma duodenale.</title>
        <authorList>
            <person name="Mitreva M."/>
        </authorList>
    </citation>
    <scope>NUCLEOTIDE SEQUENCE [LARGE SCALE GENOMIC DNA]</scope>
    <source>
        <strain evidence="2 3">Zhejiang</strain>
    </source>
</reference>
<feature type="region of interest" description="Disordered" evidence="1">
    <location>
        <begin position="1"/>
        <end position="52"/>
    </location>
</feature>